<dbReference type="Pfam" id="PF19066">
    <property type="entry name" value="P9_TM"/>
    <property type="match status" value="1"/>
</dbReference>
<evidence type="ECO:0000256" key="2">
    <source>
        <dbReference type="SAM" id="Phobius"/>
    </source>
</evidence>
<sequence length="311" mass="34686">MNQNTGTIPTNSYDTPIQPILKKAKDGKNSQDGEDGGENGKYGGEAGDLSNPDKKTVTFENFDNYENEPTKKKPDPIPFWTENPNVLFQQQSILEFFPIDTMTYQQKLNAVSRTVILLTIISLIINPTVRILMVGAVTLGAVFVMYFFHEKERKKVAGKKLDKKGSVEGFEGAGLAYYTDNKIPVPTDLFTSPDSSNPFSNVLVTDYDYNPNKKPAPPAFNQTISSKILDQAKKLVNDANPDQPDLSDKLFKDLGEQLMFEQSLRPFHSNPATTIPNDQGAFADFCYGSMISCKEGNKFACARNLTRYNNY</sequence>
<evidence type="ECO:0000256" key="1">
    <source>
        <dbReference type="SAM" id="MobiDB-lite"/>
    </source>
</evidence>
<evidence type="ECO:0000259" key="3">
    <source>
        <dbReference type="Pfam" id="PF19066"/>
    </source>
</evidence>
<accession>A0A6C0JJ89</accession>
<name>A0A6C0JJ89_9ZZZZ</name>
<protein>
    <recommendedName>
        <fullName evidence="3">Minor capsid protein P9 transmembrane helices domain-containing protein</fullName>
    </recommendedName>
</protein>
<organism evidence="4">
    <name type="scientific">viral metagenome</name>
    <dbReference type="NCBI Taxonomy" id="1070528"/>
    <lineage>
        <taxon>unclassified sequences</taxon>
        <taxon>metagenomes</taxon>
        <taxon>organismal metagenomes</taxon>
    </lineage>
</organism>
<evidence type="ECO:0000313" key="4">
    <source>
        <dbReference type="EMBL" id="QHU04820.1"/>
    </source>
</evidence>
<feature type="transmembrane region" description="Helical" evidence="2">
    <location>
        <begin position="108"/>
        <end position="125"/>
    </location>
</feature>
<keyword evidence="2" id="KW-0812">Transmembrane</keyword>
<dbReference type="InterPro" id="IPR043915">
    <property type="entry name" value="P9_TM"/>
</dbReference>
<keyword evidence="2" id="KW-0472">Membrane</keyword>
<keyword evidence="2" id="KW-1133">Transmembrane helix</keyword>
<feature type="compositionally biased region" description="Polar residues" evidence="1">
    <location>
        <begin position="1"/>
        <end position="15"/>
    </location>
</feature>
<dbReference type="EMBL" id="MN740404">
    <property type="protein sequence ID" value="QHU04820.1"/>
    <property type="molecule type" value="Genomic_DNA"/>
</dbReference>
<reference evidence="4" key="1">
    <citation type="journal article" date="2020" name="Nature">
        <title>Giant virus diversity and host interactions through global metagenomics.</title>
        <authorList>
            <person name="Schulz F."/>
            <person name="Roux S."/>
            <person name="Paez-Espino D."/>
            <person name="Jungbluth S."/>
            <person name="Walsh D.A."/>
            <person name="Denef V.J."/>
            <person name="McMahon K.D."/>
            <person name="Konstantinidis K.T."/>
            <person name="Eloe-Fadrosh E.A."/>
            <person name="Kyrpides N.C."/>
            <person name="Woyke T."/>
        </authorList>
    </citation>
    <scope>NUCLEOTIDE SEQUENCE</scope>
    <source>
        <strain evidence="4">GVMAG-M-3300027708-5</strain>
    </source>
</reference>
<dbReference type="AlphaFoldDB" id="A0A6C0JJ89"/>
<feature type="region of interest" description="Disordered" evidence="1">
    <location>
        <begin position="1"/>
        <end position="77"/>
    </location>
</feature>
<proteinExistence type="predicted"/>
<feature type="domain" description="Minor capsid protein P9 transmembrane helices" evidence="3">
    <location>
        <begin position="79"/>
        <end position="147"/>
    </location>
</feature>
<feature type="transmembrane region" description="Helical" evidence="2">
    <location>
        <begin position="131"/>
        <end position="149"/>
    </location>
</feature>